<feature type="transmembrane region" description="Helical" evidence="12">
    <location>
        <begin position="541"/>
        <end position="561"/>
    </location>
</feature>
<dbReference type="GO" id="GO:0005886">
    <property type="term" value="C:plasma membrane"/>
    <property type="evidence" value="ECO:0007669"/>
    <property type="project" value="TreeGrafter"/>
</dbReference>
<keyword evidence="5" id="KW-0732">Signal</keyword>
<dbReference type="KEGG" id="tng:GSTEN00005930G001"/>
<evidence type="ECO:0000256" key="6">
    <source>
        <dbReference type="ARBA" id="ARBA00022989"/>
    </source>
</evidence>
<comment type="caution">
    <text evidence="14">The sequence shown here is derived from an EMBL/GenBank/DDBJ whole genome shotgun (WGS) entry which is preliminary data.</text>
</comment>
<dbReference type="GO" id="GO:0030299">
    <property type="term" value="P:intestinal cholesterol absorption"/>
    <property type="evidence" value="ECO:0007669"/>
    <property type="project" value="TreeGrafter"/>
</dbReference>
<gene>
    <name evidence="14" type="ORF">GSTENG00005930001</name>
</gene>
<evidence type="ECO:0000256" key="9">
    <source>
        <dbReference type="ARBA" id="ARBA00023157"/>
    </source>
</evidence>
<dbReference type="AlphaFoldDB" id="Q4T749"/>
<accession>Q4T749</accession>
<feature type="transmembrane region" description="Helical" evidence="12">
    <location>
        <begin position="998"/>
        <end position="1019"/>
    </location>
</feature>
<feature type="transmembrane region" description="Helical" evidence="12">
    <location>
        <begin position="203"/>
        <end position="227"/>
    </location>
</feature>
<evidence type="ECO:0000256" key="3">
    <source>
        <dbReference type="ARBA" id="ARBA00022448"/>
    </source>
</evidence>
<name>Q4T749_TETNG</name>
<dbReference type="PANTHER" id="PTHR45727:SF3">
    <property type="entry name" value="NPC1-LIKE INTRACELLULAR CHOLESTEROL TRANSPORTER 1"/>
    <property type="match status" value="1"/>
</dbReference>
<feature type="transmembrane region" description="Helical" evidence="12">
    <location>
        <begin position="680"/>
        <end position="704"/>
    </location>
</feature>
<dbReference type="Pfam" id="PF12349">
    <property type="entry name" value="Sterol-sensing"/>
    <property type="match status" value="1"/>
</dbReference>
<evidence type="ECO:0000256" key="11">
    <source>
        <dbReference type="ARBA" id="ARBA00034049"/>
    </source>
</evidence>
<dbReference type="PANTHER" id="PTHR45727">
    <property type="entry name" value="NPC INTRACELLULAR CHOLESTEROL TRANSPORTER 1"/>
    <property type="match status" value="1"/>
</dbReference>
<evidence type="ECO:0000256" key="12">
    <source>
        <dbReference type="SAM" id="Phobius"/>
    </source>
</evidence>
<feature type="transmembrane region" description="Helical" evidence="12">
    <location>
        <begin position="282"/>
        <end position="303"/>
    </location>
</feature>
<dbReference type="Pfam" id="PF22314">
    <property type="entry name" value="NPC1_MLD"/>
    <property type="match status" value="1"/>
</dbReference>
<keyword evidence="7" id="KW-0443">Lipid metabolism</keyword>
<evidence type="ECO:0000256" key="4">
    <source>
        <dbReference type="ARBA" id="ARBA00022692"/>
    </source>
</evidence>
<dbReference type="GO" id="GO:0012505">
    <property type="term" value="C:endomembrane system"/>
    <property type="evidence" value="ECO:0007669"/>
    <property type="project" value="UniProtKB-SubCell"/>
</dbReference>
<dbReference type="Gene3D" id="1.20.1640.10">
    <property type="entry name" value="Multidrug efflux transporter AcrB transmembrane domain"/>
    <property type="match status" value="2"/>
</dbReference>
<sequence>TYACCSINQLSSLEASLALSKAVLIRCPSCADNFAHFHCITTCSPQQTKTIKVTKVTNVTGFDNITREGVVGYAAYLSTNFADASFQSCKNVRIPATGGLAIGTMCGRFGSRHCNPQRWYDFQGDSSNGLAPLDIDFHLIKPGDTEDLPEGIVPYSGNALKCNETTPSGGKACSCQDCQESCPKIPPPPLPPGPFQLLGMDGFLIISIILLCLLIFAFLFYLFVTYLRRNNNKKGLKKKDQKSHDVTQRVISPSEVTCADKNSQLAQAFLSSKFQIWGTVMATYPLTVLLLSAIIVVVLSAGIKNIELTTDPVELWSAPNSRARQEKAFHDTHFDPFFRTNQLILTAPGKEGYMYDSLLFGQHNLSGIISKDLIIELLELQKQIQNIEFWSKDLNRTATLKDVCFAPLNPSNASLTDCAVNSLPQYFQNSLENINAKVNMTELGVTKEVDWRDHLIYCFNSPLSFKDITDLGMSCMADYGAPVIPFLAVGGYQMAMEWEAEFLKIVQEYQKNPSTNFTLAYMAERSLEDEINRTTAEDIPIFMISYAVIFLYIAVALGEFTSWKRILVVDSKFLVGLGGILVVSCAVLSSLGFCSWVGIPSSLIIVQVVPFLVLAVGADNIFIFVLEYQRDVRRPGEKREEQIGRILGNVAPSMLLCSLSESICFFFGALSTMPAVKSFALYAAVAILLDFALQMTAFVALLSLDCRRQDSNRCELLCCIKVSRKRPTKPNEGFLLPFMKKYYAPALLNRYSRIIVMFVFIFMLCGSIFLLFHVKVGLDQELAMPKDSYMLKYFEYLYKYFKVGAPVYFVTKRGYNFTSVSGMNAVCSSVGCDPYSFTQKIQYATEYPELQQLDLIKMINSPMLIYAKDFGASRFMAYHTPLTNSQEFTGALMKARELAHNITMAMRQIQGTDPNFEVFPYTYVSLFSILPLSHTYSCDTFIHNDCVFSLPPARVTNVFYEQYVTIVPEGLVIISLCLLPTFVVCCLLLGLDLRSGLLNLLTIIMITVDTVGVMTLWGIDYNAVALINLVTAVGISVEFVSHMTRSFALSIKPTHVERAKEATAQMGSAVFAGVAMTNLPGILVLAFAKAQLIQIFFFRLNLVITLLGMAHGLIFLPVLLSYFGKYFTSVCL</sequence>
<evidence type="ECO:0000256" key="1">
    <source>
        <dbReference type="ARBA" id="ARBA00004127"/>
    </source>
</evidence>
<evidence type="ECO:0000256" key="10">
    <source>
        <dbReference type="ARBA" id="ARBA00023180"/>
    </source>
</evidence>
<comment type="subcellular location">
    <subcellularLocation>
        <location evidence="1">Endomembrane system</location>
        <topology evidence="1">Multi-pass membrane protein</topology>
    </subcellularLocation>
</comment>
<evidence type="ECO:0000256" key="7">
    <source>
        <dbReference type="ARBA" id="ARBA00023098"/>
    </source>
</evidence>
<protein>
    <submittedName>
        <fullName evidence="14">(spotted green pufferfish) hypothetical protein</fullName>
    </submittedName>
</protein>
<feature type="transmembrane region" description="Helical" evidence="12">
    <location>
        <begin position="754"/>
        <end position="774"/>
    </location>
</feature>
<keyword evidence="8 12" id="KW-0472">Membrane</keyword>
<feature type="transmembrane region" description="Helical" evidence="12">
    <location>
        <begin position="970"/>
        <end position="991"/>
    </location>
</feature>
<keyword evidence="9" id="KW-1015">Disulfide bond</keyword>
<keyword evidence="4 12" id="KW-0812">Transmembrane</keyword>
<feature type="transmembrane region" description="Helical" evidence="12">
    <location>
        <begin position="1069"/>
        <end position="1088"/>
    </location>
</feature>
<feature type="transmembrane region" description="Helical" evidence="12">
    <location>
        <begin position="1025"/>
        <end position="1048"/>
    </location>
</feature>
<feature type="transmembrane region" description="Helical" evidence="12">
    <location>
        <begin position="1100"/>
        <end position="1123"/>
    </location>
</feature>
<keyword evidence="10" id="KW-0325">Glycoprotein</keyword>
<dbReference type="FunFam" id="1.20.1640.10:FF:000008">
    <property type="entry name" value="NPC intracellular cholesterol transporter 1"/>
    <property type="match status" value="1"/>
</dbReference>
<evidence type="ECO:0000256" key="8">
    <source>
        <dbReference type="ARBA" id="ARBA00023136"/>
    </source>
</evidence>
<reference evidence="14" key="1">
    <citation type="journal article" date="2004" name="Nature">
        <title>Genome duplication in the teleost fish Tetraodon nigroviridis reveals the early vertebrate proto-karyotype.</title>
        <authorList>
            <person name="Jaillon O."/>
            <person name="Aury J.-M."/>
            <person name="Brunet F."/>
            <person name="Petit J.-L."/>
            <person name="Stange-Thomann N."/>
            <person name="Mauceli E."/>
            <person name="Bouneau L."/>
            <person name="Fischer C."/>
            <person name="Ozouf-Costaz C."/>
            <person name="Bernot A."/>
            <person name="Nicaud S."/>
            <person name="Jaffe D."/>
            <person name="Fisher S."/>
            <person name="Lutfalla G."/>
            <person name="Dossat C."/>
            <person name="Segurens B."/>
            <person name="Dasilva C."/>
            <person name="Salanoubat M."/>
            <person name="Levy M."/>
            <person name="Boudet N."/>
            <person name="Castellano S."/>
            <person name="Anthouard V."/>
            <person name="Jubin C."/>
            <person name="Castelli V."/>
            <person name="Katinka M."/>
            <person name="Vacherie B."/>
            <person name="Biemont C."/>
            <person name="Skalli Z."/>
            <person name="Cattolico L."/>
            <person name="Poulain J."/>
            <person name="De Berardinis V."/>
            <person name="Cruaud C."/>
            <person name="Duprat S."/>
            <person name="Brottier P."/>
            <person name="Coutanceau J.-P."/>
            <person name="Gouzy J."/>
            <person name="Parra G."/>
            <person name="Lardier G."/>
            <person name="Chapple C."/>
            <person name="McKernan K.J."/>
            <person name="McEwan P."/>
            <person name="Bosak S."/>
            <person name="Kellis M."/>
            <person name="Volff J.-N."/>
            <person name="Guigo R."/>
            <person name="Zody M.C."/>
            <person name="Mesirov J."/>
            <person name="Lindblad-Toh K."/>
            <person name="Birren B."/>
            <person name="Nusbaum C."/>
            <person name="Kahn D."/>
            <person name="Robinson-Rechavi M."/>
            <person name="Laudet V."/>
            <person name="Schachter V."/>
            <person name="Quetier F."/>
            <person name="Saurin W."/>
            <person name="Scarpelli C."/>
            <person name="Wincker P."/>
            <person name="Lander E.S."/>
            <person name="Weissenbach J."/>
            <person name="Roest Crollius H."/>
        </authorList>
    </citation>
    <scope>NUCLEOTIDE SEQUENCE [LARGE SCALE GENOMIC DNA]</scope>
</reference>
<dbReference type="InterPro" id="IPR053958">
    <property type="entry name" value="HMGCR/SNAP/NPC1-like_SSD"/>
</dbReference>
<dbReference type="GO" id="GO:0015485">
    <property type="term" value="F:cholesterol binding"/>
    <property type="evidence" value="ECO:0007669"/>
    <property type="project" value="TreeGrafter"/>
</dbReference>
<dbReference type="SUPFAM" id="SSF82866">
    <property type="entry name" value="Multidrug efflux transporter AcrB transmembrane domain"/>
    <property type="match status" value="2"/>
</dbReference>
<dbReference type="GO" id="GO:0030301">
    <property type="term" value="P:cholesterol transport"/>
    <property type="evidence" value="ECO:0007669"/>
    <property type="project" value="UniProtKB-ARBA"/>
</dbReference>
<dbReference type="PROSITE" id="PS50156">
    <property type="entry name" value="SSD"/>
    <property type="match status" value="1"/>
</dbReference>
<evidence type="ECO:0000259" key="13">
    <source>
        <dbReference type="PROSITE" id="PS50156"/>
    </source>
</evidence>
<dbReference type="InterPro" id="IPR053956">
    <property type="entry name" value="NPC1_MLD"/>
</dbReference>
<evidence type="ECO:0000256" key="5">
    <source>
        <dbReference type="ARBA" id="ARBA00022729"/>
    </source>
</evidence>
<keyword evidence="3" id="KW-0813">Transport</keyword>
<comment type="similarity">
    <text evidence="2">Belongs to the patched family.</text>
</comment>
<keyword evidence="6 12" id="KW-1133">Transmembrane helix</keyword>
<comment type="catalytic activity">
    <reaction evidence="11">
        <text>cholesterol(in) = cholesterol(out)</text>
        <dbReference type="Rhea" id="RHEA:39747"/>
        <dbReference type="ChEBI" id="CHEBI:16113"/>
    </reaction>
</comment>
<dbReference type="GO" id="GO:0042632">
    <property type="term" value="P:cholesterol homeostasis"/>
    <property type="evidence" value="ECO:0007669"/>
    <property type="project" value="TreeGrafter"/>
</dbReference>
<feature type="transmembrane region" description="Helical" evidence="12">
    <location>
        <begin position="646"/>
        <end position="668"/>
    </location>
</feature>
<evidence type="ECO:0000313" key="14">
    <source>
        <dbReference type="EMBL" id="CAF91283.1"/>
    </source>
</evidence>
<dbReference type="GO" id="GO:0006629">
    <property type="term" value="P:lipid metabolic process"/>
    <property type="evidence" value="ECO:0007669"/>
    <property type="project" value="UniProtKB-KW"/>
</dbReference>
<feature type="non-terminal residue" evidence="14">
    <location>
        <position position="1"/>
    </location>
</feature>
<reference evidence="14" key="2">
    <citation type="submission" date="2004-02" db="EMBL/GenBank/DDBJ databases">
        <authorList>
            <consortium name="Genoscope"/>
            <consortium name="Whitehead Institute Centre for Genome Research"/>
        </authorList>
    </citation>
    <scope>NUCLEOTIDE SEQUENCE</scope>
</reference>
<feature type="transmembrane region" description="Helical" evidence="12">
    <location>
        <begin position="604"/>
        <end position="626"/>
    </location>
</feature>
<dbReference type="InterPro" id="IPR032190">
    <property type="entry name" value="NPC1_N"/>
</dbReference>
<proteinExistence type="inferred from homology"/>
<dbReference type="EMBL" id="CAAE01008317">
    <property type="protein sequence ID" value="CAF91283.1"/>
    <property type="molecule type" value="Genomic_DNA"/>
</dbReference>
<dbReference type="Pfam" id="PF16414">
    <property type="entry name" value="NPC1_N"/>
    <property type="match status" value="1"/>
</dbReference>
<dbReference type="OrthoDB" id="6510177at2759"/>
<organism evidence="14">
    <name type="scientific">Tetraodon nigroviridis</name>
    <name type="common">Spotted green pufferfish</name>
    <name type="synonym">Chelonodon nigroviridis</name>
    <dbReference type="NCBI Taxonomy" id="99883"/>
    <lineage>
        <taxon>Eukaryota</taxon>
        <taxon>Metazoa</taxon>
        <taxon>Chordata</taxon>
        <taxon>Craniata</taxon>
        <taxon>Vertebrata</taxon>
        <taxon>Euteleostomi</taxon>
        <taxon>Actinopterygii</taxon>
        <taxon>Neopterygii</taxon>
        <taxon>Teleostei</taxon>
        <taxon>Neoteleostei</taxon>
        <taxon>Acanthomorphata</taxon>
        <taxon>Eupercaria</taxon>
        <taxon>Tetraodontiformes</taxon>
        <taxon>Tetradontoidea</taxon>
        <taxon>Tetraodontidae</taxon>
        <taxon>Tetraodon</taxon>
    </lineage>
</organism>
<feature type="transmembrane region" description="Helical" evidence="12">
    <location>
        <begin position="573"/>
        <end position="598"/>
    </location>
</feature>
<dbReference type="InterPro" id="IPR000731">
    <property type="entry name" value="SSD"/>
</dbReference>
<evidence type="ECO:0000256" key="2">
    <source>
        <dbReference type="ARBA" id="ARBA00005585"/>
    </source>
</evidence>
<feature type="domain" description="SSD" evidence="13">
    <location>
        <begin position="538"/>
        <end position="704"/>
    </location>
</feature>